<evidence type="ECO:0000313" key="1">
    <source>
        <dbReference type="EMBL" id="QQX25376.1"/>
    </source>
</evidence>
<dbReference type="AlphaFoldDB" id="A0AB37HCP6"/>
<evidence type="ECO:0008006" key="3">
    <source>
        <dbReference type="Google" id="ProtNLM"/>
    </source>
</evidence>
<dbReference type="KEGG" id="hspo:JGZ69_22270"/>
<proteinExistence type="predicted"/>
<sequence>MKGDLFLNSHESTPLKPTILNLSQAIFTVNRHAKTATNPKYLYKLKKATIEKMIIEKKASKVGLHFSENPKYSKQQSDVLVKCGDYTFHIPPSKQDFQELPHLGKLDHSSKNPKCRVSLNQAKQLLEQYTGICELQHTQPPHRQKATRPVFKKLGERY</sequence>
<organism evidence="1 2">
    <name type="scientific">Heyndrickxia sporothermodurans</name>
    <dbReference type="NCBI Taxonomy" id="46224"/>
    <lineage>
        <taxon>Bacteria</taxon>
        <taxon>Bacillati</taxon>
        <taxon>Bacillota</taxon>
        <taxon>Bacilli</taxon>
        <taxon>Bacillales</taxon>
        <taxon>Bacillaceae</taxon>
        <taxon>Heyndrickxia</taxon>
    </lineage>
</organism>
<dbReference type="Pfam" id="PF14177">
    <property type="entry name" value="YkyB"/>
    <property type="match status" value="1"/>
</dbReference>
<gene>
    <name evidence="1" type="ORF">JGZ69_22270</name>
</gene>
<dbReference type="Proteomes" id="UP000595512">
    <property type="component" value="Chromosome"/>
</dbReference>
<reference evidence="1 2" key="1">
    <citation type="submission" date="2020-12" db="EMBL/GenBank/DDBJ databases">
        <title>Taxonomic evaluation of the Bacillus sporothermodurans group of bacteria based on whole genome sequences.</title>
        <authorList>
            <person name="Fiedler G."/>
            <person name="Herbstmann A.-D."/>
            <person name="Doll E."/>
            <person name="Wenning M."/>
            <person name="Brinks E."/>
            <person name="Kabisch J."/>
            <person name="Breitenwieser F."/>
            <person name="Lappann M."/>
            <person name="Boehnlein C."/>
            <person name="Franz C."/>
        </authorList>
    </citation>
    <scope>NUCLEOTIDE SEQUENCE [LARGE SCALE GENOMIC DNA]</scope>
    <source>
        <strain evidence="1 2">DSM 10599</strain>
    </source>
</reference>
<accession>A0AB37HCP6</accession>
<protein>
    <recommendedName>
        <fullName evidence="3">YkyB-like protein</fullName>
    </recommendedName>
</protein>
<dbReference type="InterPro" id="IPR025552">
    <property type="entry name" value="YkyB"/>
</dbReference>
<name>A0AB37HCP6_9BACI</name>
<dbReference type="EMBL" id="CP066701">
    <property type="protein sequence ID" value="QQX25376.1"/>
    <property type="molecule type" value="Genomic_DNA"/>
</dbReference>
<evidence type="ECO:0000313" key="2">
    <source>
        <dbReference type="Proteomes" id="UP000595512"/>
    </source>
</evidence>